<dbReference type="PANTHER" id="PTHR14469:SF1">
    <property type="entry name" value="PC-ESTERASE DOMAIN-CONTAINING PROTEIN 1B"/>
    <property type="match status" value="1"/>
</dbReference>
<dbReference type="EMBL" id="KB366674">
    <property type="protein sequence ID" value="ELV10705.1"/>
    <property type="molecule type" value="Genomic_DNA"/>
</dbReference>
<proteinExistence type="inferred from homology"/>
<dbReference type="Gene3D" id="3.40.50.1110">
    <property type="entry name" value="SGNH hydrolase"/>
    <property type="match status" value="1"/>
</dbReference>
<reference evidence="4" key="1">
    <citation type="submission" date="2012-07" db="EMBL/GenBank/DDBJ databases">
        <title>Genome of the Chinese tree shrew, a rising model animal genetically related to primates.</title>
        <authorList>
            <person name="Zhang G."/>
            <person name="Fan Y."/>
            <person name="Yao Y."/>
            <person name="Huang Z."/>
        </authorList>
    </citation>
    <scope>NUCLEOTIDE SEQUENCE [LARGE SCALE GENOMIC DNA]</scope>
</reference>
<dbReference type="Proteomes" id="UP000011518">
    <property type="component" value="Unassembled WGS sequence"/>
</dbReference>
<evidence type="ECO:0000313" key="4">
    <source>
        <dbReference type="Proteomes" id="UP000011518"/>
    </source>
</evidence>
<dbReference type="InParanoid" id="L8Y6U4"/>
<reference evidence="4" key="2">
    <citation type="journal article" date="2013" name="Nat. Commun.">
        <title>Genome of the Chinese tree shrew.</title>
        <authorList>
            <person name="Fan Y."/>
            <person name="Huang Z.Y."/>
            <person name="Cao C.C."/>
            <person name="Chen C.S."/>
            <person name="Chen Y.X."/>
            <person name="Fan D.D."/>
            <person name="He J."/>
            <person name="Hou H.L."/>
            <person name="Hu L."/>
            <person name="Hu X.T."/>
            <person name="Jiang X.T."/>
            <person name="Lai R."/>
            <person name="Lang Y.S."/>
            <person name="Liang B."/>
            <person name="Liao S.G."/>
            <person name="Mu D."/>
            <person name="Ma Y.Y."/>
            <person name="Niu Y.Y."/>
            <person name="Sun X.Q."/>
            <person name="Xia J.Q."/>
            <person name="Xiao J."/>
            <person name="Xiong Z.Q."/>
            <person name="Xu L."/>
            <person name="Yang L."/>
            <person name="Zhang Y."/>
            <person name="Zhao W."/>
            <person name="Zhao X.D."/>
            <person name="Zheng Y.T."/>
            <person name="Zhou J.M."/>
            <person name="Zhu Y.B."/>
            <person name="Zhang G.J."/>
            <person name="Wang J."/>
            <person name="Yao Y.G."/>
        </authorList>
    </citation>
    <scope>NUCLEOTIDE SEQUENCE [LARGE SCALE GENOMIC DNA]</scope>
</reference>
<comment type="similarity">
    <text evidence="1">Belongs to the PC-esterase family.</text>
</comment>
<sequence length="436" mass="49436">MIHLLASEVRQLLHNKFVIILGDSVHRAVYKDLVLLLQKDCLLSPSQLKATGELSFEQDELMEGGQKGVMHNGINYREVREFCSDHHLVRFYFITRAYSEYLEAVLEKLQSGEPPDVVIMNSCLWDVSRYGKDFWGTYLENLETLFGRLGQVLPASCLLVWNTAMPVGDVIRGRFKLPKHLPTAAALKAAVVEANFYSFAEAKKHGFDVLDLHFHFRHARQHLQQDGVHWDERAHRHLSQLLLAHVADAWNVELPHRSSVGRWIKYGPERDHPGQRGKGQSWASRDKPALLQSPPVPAPRTRPLLPSPSGSWRLPLPPPPLLPPQPPFLPPQVVPPLPLCPPDSYFSSDRTFQSDQFYFHSDGPSPTQTGFSFQADFMGGPQLPVPCFPAPLYLQQTPVVHRGFPRPPPRGPYALWRRRPRPSKSRPPTGPEPRPQ</sequence>
<dbReference type="PRINTS" id="PR01217">
    <property type="entry name" value="PRICHEXTENSN"/>
</dbReference>
<evidence type="ECO:0000256" key="1">
    <source>
        <dbReference type="ARBA" id="ARBA00037957"/>
    </source>
</evidence>
<accession>L8Y6U4</accession>
<gene>
    <name evidence="3" type="ORF">TREES_T100021320</name>
</gene>
<dbReference type="SUPFAM" id="SSF52266">
    <property type="entry name" value="SGNH hydrolase"/>
    <property type="match status" value="1"/>
</dbReference>
<name>L8Y6U4_TUPCH</name>
<evidence type="ECO:0000313" key="3">
    <source>
        <dbReference type="EMBL" id="ELV10705.1"/>
    </source>
</evidence>
<feature type="region of interest" description="Disordered" evidence="2">
    <location>
        <begin position="265"/>
        <end position="311"/>
    </location>
</feature>
<dbReference type="FunCoup" id="L8Y6U4">
    <property type="interactions" value="32"/>
</dbReference>
<dbReference type="KEGG" id="tup:102500044"/>
<evidence type="ECO:0000256" key="2">
    <source>
        <dbReference type="SAM" id="MobiDB-lite"/>
    </source>
</evidence>
<protein>
    <submittedName>
        <fullName evidence="3">Protein FAM113B</fullName>
    </submittedName>
</protein>
<dbReference type="AlphaFoldDB" id="L8Y6U4"/>
<feature type="region of interest" description="Disordered" evidence="2">
    <location>
        <begin position="399"/>
        <end position="436"/>
    </location>
</feature>
<dbReference type="InterPro" id="IPR036514">
    <property type="entry name" value="SGNH_hydro_sf"/>
</dbReference>
<organism evidence="3 4">
    <name type="scientific">Tupaia chinensis</name>
    <name type="common">Chinese tree shrew</name>
    <name type="synonym">Tupaia belangeri chinensis</name>
    <dbReference type="NCBI Taxonomy" id="246437"/>
    <lineage>
        <taxon>Eukaryota</taxon>
        <taxon>Metazoa</taxon>
        <taxon>Chordata</taxon>
        <taxon>Craniata</taxon>
        <taxon>Vertebrata</taxon>
        <taxon>Euteleostomi</taxon>
        <taxon>Mammalia</taxon>
        <taxon>Eutheria</taxon>
        <taxon>Euarchontoglires</taxon>
        <taxon>Scandentia</taxon>
        <taxon>Tupaiidae</taxon>
        <taxon>Tupaia</taxon>
    </lineage>
</organism>
<keyword evidence="4" id="KW-1185">Reference proteome</keyword>
<dbReference type="OrthoDB" id="9975373at2759"/>
<dbReference type="PANTHER" id="PTHR14469">
    <property type="entry name" value="SARCOMA ANTIGEN NY-SAR-23"/>
    <property type="match status" value="1"/>
</dbReference>
<dbReference type="eggNOG" id="ENOG502QVBZ">
    <property type="taxonomic scope" value="Eukaryota"/>
</dbReference>